<gene>
    <name evidence="1" type="primary">ORF220760</name>
</gene>
<evidence type="ECO:0000313" key="1">
    <source>
        <dbReference type="EMBL" id="CEK99231.1"/>
    </source>
</evidence>
<accession>A0A0B7C3L7</accession>
<proteinExistence type="predicted"/>
<dbReference type="AlphaFoldDB" id="A0A0B7C3L7"/>
<organism evidence="1">
    <name type="scientific">Arion vulgaris</name>
    <dbReference type="NCBI Taxonomy" id="1028688"/>
    <lineage>
        <taxon>Eukaryota</taxon>
        <taxon>Metazoa</taxon>
        <taxon>Spiralia</taxon>
        <taxon>Lophotrochozoa</taxon>
        <taxon>Mollusca</taxon>
        <taxon>Gastropoda</taxon>
        <taxon>Heterobranchia</taxon>
        <taxon>Euthyneura</taxon>
        <taxon>Panpulmonata</taxon>
        <taxon>Eupulmonata</taxon>
        <taxon>Stylommatophora</taxon>
        <taxon>Helicina</taxon>
        <taxon>Arionoidea</taxon>
        <taxon>Arionidae</taxon>
        <taxon>Arion</taxon>
    </lineage>
</organism>
<protein>
    <submittedName>
        <fullName evidence="1">Uncharacterized protein</fullName>
    </submittedName>
</protein>
<sequence length="89" mass="10837">ELLRRLIERMSAKVEKRLDELQFKVTRVERHIEEVKDETVKTQGLHQEHYDTFLQFSNRKSHETENKEIPMVENSDRYVHFLDEAKLQI</sequence>
<feature type="non-terminal residue" evidence="1">
    <location>
        <position position="89"/>
    </location>
</feature>
<reference evidence="1" key="1">
    <citation type="submission" date="2014-12" db="EMBL/GenBank/DDBJ databases">
        <title>Insight into the proteome of Arion vulgaris.</title>
        <authorList>
            <person name="Aradska J."/>
            <person name="Bulat T."/>
            <person name="Smidak R."/>
            <person name="Sarate P."/>
            <person name="Gangsoo J."/>
            <person name="Sialana F."/>
            <person name="Bilban M."/>
            <person name="Lubec G."/>
        </authorList>
    </citation>
    <scope>NUCLEOTIDE SEQUENCE</scope>
    <source>
        <tissue evidence="1">Skin</tissue>
    </source>
</reference>
<feature type="non-terminal residue" evidence="1">
    <location>
        <position position="1"/>
    </location>
</feature>
<name>A0A0B7C3L7_9EUPU</name>
<dbReference type="EMBL" id="HACG01052360">
    <property type="protein sequence ID" value="CEK99231.1"/>
    <property type="molecule type" value="Transcribed_RNA"/>
</dbReference>